<proteinExistence type="inferred from homology"/>
<dbReference type="KEGG" id="maua:101841845"/>
<name>A0A1U7Q515_MESAU</name>
<reference evidence="12" key="1">
    <citation type="submission" date="2025-08" db="UniProtKB">
        <authorList>
            <consortium name="RefSeq"/>
        </authorList>
    </citation>
    <scope>IDENTIFICATION</scope>
    <source>
        <tissue evidence="12">Liver</tissue>
    </source>
</reference>
<evidence type="ECO:0000256" key="8">
    <source>
        <dbReference type="ARBA" id="ARBA00023224"/>
    </source>
</evidence>
<keyword evidence="6 10" id="KW-0472">Membrane</keyword>
<evidence type="ECO:0000256" key="7">
    <source>
        <dbReference type="ARBA" id="ARBA00023170"/>
    </source>
</evidence>
<feature type="transmembrane region" description="Helical" evidence="10">
    <location>
        <begin position="49"/>
        <end position="73"/>
    </location>
</feature>
<keyword evidence="7 12" id="KW-0675">Receptor</keyword>
<dbReference type="GO" id="GO:0005886">
    <property type="term" value="C:plasma membrane"/>
    <property type="evidence" value="ECO:0007669"/>
    <property type="project" value="UniProtKB-SubCell"/>
</dbReference>
<sequence>MLSIFNIWGPVNSALFYLSLAVSLAGLGGNALLLWHLGLHIKKGPFNVYLLHLAAADFLFLSCQVGFSIAKMAAGYEDTLHFPVIFLWFAAGLWLLATFTVDCFLTYMLPSYCSPACRPRYTSVVVCLLIWALTMPAVLLPANACGLLYNGMSLLVCFKYHWISVVWLVVLTSMACVGSMILLICGNCCSLQPPPKFCKVAQCSGILLFFCRLPMVVYWCLRPVIAFLFPFFFPLATLLACIDSSAKPLLYYMKGRQLGKKEPLQVVLNRALGEESQSRLGGLSLPMSQV</sequence>
<evidence type="ECO:0000256" key="9">
    <source>
        <dbReference type="ARBA" id="ARBA00061394"/>
    </source>
</evidence>
<accession>A0A1U7Q515</accession>
<dbReference type="GO" id="GO:0004930">
    <property type="term" value="F:G protein-coupled receptor activity"/>
    <property type="evidence" value="ECO:0007669"/>
    <property type="project" value="UniProtKB-KW"/>
</dbReference>
<dbReference type="PANTHER" id="PTHR11334">
    <property type="entry name" value="MAS-RELATED G-PROTEIN COUPLED RECEPTOR"/>
    <property type="match status" value="1"/>
</dbReference>
<evidence type="ECO:0000256" key="6">
    <source>
        <dbReference type="ARBA" id="ARBA00023136"/>
    </source>
</evidence>
<evidence type="ECO:0000256" key="2">
    <source>
        <dbReference type="ARBA" id="ARBA00022475"/>
    </source>
</evidence>
<feature type="transmembrane region" description="Helical" evidence="10">
    <location>
        <begin position="121"/>
        <end position="140"/>
    </location>
</feature>
<keyword evidence="5" id="KW-0297">G-protein coupled receptor</keyword>
<dbReference type="InterPro" id="IPR000276">
    <property type="entry name" value="GPCR_Rhodpsn"/>
</dbReference>
<dbReference type="Proteomes" id="UP000886700">
    <property type="component" value="Unplaced"/>
</dbReference>
<evidence type="ECO:0000256" key="10">
    <source>
        <dbReference type="SAM" id="Phobius"/>
    </source>
</evidence>
<dbReference type="CTD" id="386746"/>
<comment type="subcellular location">
    <subcellularLocation>
        <location evidence="1">Cell membrane</location>
        <topology evidence="1">Multi-pass membrane protein</topology>
    </subcellularLocation>
</comment>
<evidence type="ECO:0000256" key="1">
    <source>
        <dbReference type="ARBA" id="ARBA00004651"/>
    </source>
</evidence>
<feature type="transmembrane region" description="Helical" evidence="10">
    <location>
        <begin position="225"/>
        <end position="246"/>
    </location>
</feature>
<dbReference type="eggNOG" id="ENOG502TKZP">
    <property type="taxonomic scope" value="Eukaryota"/>
</dbReference>
<keyword evidence="2" id="KW-1003">Cell membrane</keyword>
<keyword evidence="4 10" id="KW-1133">Transmembrane helix</keyword>
<dbReference type="GeneID" id="101841845"/>
<dbReference type="InterPro" id="IPR026234">
    <property type="entry name" value="MRGPCRFAMILY"/>
</dbReference>
<evidence type="ECO:0000256" key="4">
    <source>
        <dbReference type="ARBA" id="ARBA00022989"/>
    </source>
</evidence>
<evidence type="ECO:0000256" key="3">
    <source>
        <dbReference type="ARBA" id="ARBA00022692"/>
    </source>
</evidence>
<keyword evidence="3 10" id="KW-0812">Transmembrane</keyword>
<gene>
    <name evidence="12" type="primary">Mrgprg</name>
</gene>
<feature type="transmembrane region" description="Helical" evidence="10">
    <location>
        <begin position="197"/>
        <end position="219"/>
    </location>
</feature>
<evidence type="ECO:0000313" key="12">
    <source>
        <dbReference type="RefSeq" id="XP_005064185.1"/>
    </source>
</evidence>
<feature type="transmembrane region" description="Helical" evidence="10">
    <location>
        <begin position="15"/>
        <end position="37"/>
    </location>
</feature>
<organism evidence="11 12">
    <name type="scientific">Mesocricetus auratus</name>
    <name type="common">Golden hamster</name>
    <dbReference type="NCBI Taxonomy" id="10036"/>
    <lineage>
        <taxon>Eukaryota</taxon>
        <taxon>Metazoa</taxon>
        <taxon>Chordata</taxon>
        <taxon>Craniata</taxon>
        <taxon>Vertebrata</taxon>
        <taxon>Euteleostomi</taxon>
        <taxon>Mammalia</taxon>
        <taxon>Eutheria</taxon>
        <taxon>Euarchontoglires</taxon>
        <taxon>Glires</taxon>
        <taxon>Rodentia</taxon>
        <taxon>Myomorpha</taxon>
        <taxon>Muroidea</taxon>
        <taxon>Cricetidae</taxon>
        <taxon>Cricetinae</taxon>
        <taxon>Mesocricetus</taxon>
    </lineage>
</organism>
<protein>
    <submittedName>
        <fullName evidence="12">Mas-related G-protein coupled receptor member G</fullName>
    </submittedName>
</protein>
<evidence type="ECO:0000313" key="11">
    <source>
        <dbReference type="Proteomes" id="UP000886700"/>
    </source>
</evidence>
<dbReference type="Gene3D" id="1.20.1070.10">
    <property type="entry name" value="Rhodopsin 7-helix transmembrane proteins"/>
    <property type="match status" value="1"/>
</dbReference>
<feature type="transmembrane region" description="Helical" evidence="10">
    <location>
        <begin position="85"/>
        <end position="109"/>
    </location>
</feature>
<keyword evidence="11" id="KW-1185">Reference proteome</keyword>
<dbReference type="PRINTS" id="PR00237">
    <property type="entry name" value="GPCRRHODOPSN"/>
</dbReference>
<dbReference type="STRING" id="10036.ENSMAUP00000002637"/>
<feature type="transmembrane region" description="Helical" evidence="10">
    <location>
        <begin position="160"/>
        <end position="185"/>
    </location>
</feature>
<dbReference type="OrthoDB" id="9450540at2759"/>
<evidence type="ECO:0000256" key="5">
    <source>
        <dbReference type="ARBA" id="ARBA00023040"/>
    </source>
</evidence>
<comment type="similarity">
    <text evidence="9">Belongs to the G-protein coupled receptor 1 family. Mas subfamily.</text>
</comment>
<dbReference type="PANTHER" id="PTHR11334:SF32">
    <property type="entry name" value="MAS-RELATED G-PROTEIN COUPLED RECEPTOR MEMBER G"/>
    <property type="match status" value="1"/>
</dbReference>
<keyword evidence="8" id="KW-0807">Transducer</keyword>
<dbReference type="PRINTS" id="PR02108">
    <property type="entry name" value="MRGPCRFAMILY"/>
</dbReference>
<dbReference type="SUPFAM" id="SSF81321">
    <property type="entry name" value="Family A G protein-coupled receptor-like"/>
    <property type="match status" value="1"/>
</dbReference>
<dbReference type="AlphaFoldDB" id="A0A1U7Q515"/>
<dbReference type="RefSeq" id="XP_005064185.1">
    <property type="nucleotide sequence ID" value="XM_005064128.3"/>
</dbReference>
<dbReference type="FunFam" id="1.20.1070.10:FF:000193">
    <property type="entry name" value="Mas-related G-protein coupled receptor member E"/>
    <property type="match status" value="1"/>
</dbReference>